<evidence type="ECO:0000313" key="3">
    <source>
        <dbReference type="EMBL" id="MDM4018852.1"/>
    </source>
</evidence>
<evidence type="ECO:0000313" key="4">
    <source>
        <dbReference type="Proteomes" id="UP001239462"/>
    </source>
</evidence>
<keyword evidence="3" id="KW-0808">Transferase</keyword>
<evidence type="ECO:0000259" key="2">
    <source>
        <dbReference type="Pfam" id="PF13439"/>
    </source>
</evidence>
<dbReference type="InterPro" id="IPR028098">
    <property type="entry name" value="Glyco_trans_4-like_N"/>
</dbReference>
<proteinExistence type="predicted"/>
<dbReference type="InterPro" id="IPR050194">
    <property type="entry name" value="Glycosyltransferase_grp1"/>
</dbReference>
<dbReference type="RefSeq" id="WP_289166835.1">
    <property type="nucleotide sequence ID" value="NZ_JASZZN010000027.1"/>
</dbReference>
<dbReference type="GO" id="GO:0016757">
    <property type="term" value="F:glycosyltransferase activity"/>
    <property type="evidence" value="ECO:0007669"/>
    <property type="project" value="UniProtKB-KW"/>
</dbReference>
<dbReference type="PANTHER" id="PTHR45947:SF3">
    <property type="entry name" value="SULFOQUINOVOSYL TRANSFERASE SQD2"/>
    <property type="match status" value="1"/>
</dbReference>
<feature type="domain" description="Glycosyl transferase family 1" evidence="1">
    <location>
        <begin position="152"/>
        <end position="324"/>
    </location>
</feature>
<organism evidence="3 4">
    <name type="scientific">Roseiconus lacunae</name>
    <dbReference type="NCBI Taxonomy" id="2605694"/>
    <lineage>
        <taxon>Bacteria</taxon>
        <taxon>Pseudomonadati</taxon>
        <taxon>Planctomycetota</taxon>
        <taxon>Planctomycetia</taxon>
        <taxon>Pirellulales</taxon>
        <taxon>Pirellulaceae</taxon>
        <taxon>Roseiconus</taxon>
    </lineage>
</organism>
<feature type="domain" description="Glycosyltransferase subfamily 4-like N-terminal" evidence="2">
    <location>
        <begin position="28"/>
        <end position="151"/>
    </location>
</feature>
<dbReference type="InterPro" id="IPR001296">
    <property type="entry name" value="Glyco_trans_1"/>
</dbReference>
<dbReference type="Gene3D" id="3.40.50.2000">
    <property type="entry name" value="Glycogen Phosphorylase B"/>
    <property type="match status" value="2"/>
</dbReference>
<evidence type="ECO:0000259" key="1">
    <source>
        <dbReference type="Pfam" id="PF00534"/>
    </source>
</evidence>
<dbReference type="EC" id="2.4.-.-" evidence="3"/>
<gene>
    <name evidence="3" type="ORF">QTN89_25585</name>
</gene>
<dbReference type="Proteomes" id="UP001239462">
    <property type="component" value="Unassembled WGS sequence"/>
</dbReference>
<accession>A0ABT7PQR5</accession>
<keyword evidence="3" id="KW-0328">Glycosyltransferase</keyword>
<dbReference type="EMBL" id="JASZZN010000027">
    <property type="protein sequence ID" value="MDM4018852.1"/>
    <property type="molecule type" value="Genomic_DNA"/>
</dbReference>
<dbReference type="Pfam" id="PF00534">
    <property type="entry name" value="Glycos_transf_1"/>
    <property type="match status" value="1"/>
</dbReference>
<keyword evidence="4" id="KW-1185">Reference proteome</keyword>
<dbReference type="PANTHER" id="PTHR45947">
    <property type="entry name" value="SULFOQUINOVOSYL TRANSFERASE SQD2"/>
    <property type="match status" value="1"/>
</dbReference>
<comment type="caution">
    <text evidence="3">The sequence shown here is derived from an EMBL/GenBank/DDBJ whole genome shotgun (WGS) entry which is preliminary data.</text>
</comment>
<reference evidence="3 4" key="1">
    <citation type="submission" date="2023-06" db="EMBL/GenBank/DDBJ databases">
        <title>Roseiconus lacunae JC819 isolated from Gulf of Mannar region, Tamil Nadu.</title>
        <authorList>
            <person name="Pk S."/>
            <person name="Ch S."/>
            <person name="Ch V.R."/>
        </authorList>
    </citation>
    <scope>NUCLEOTIDE SEQUENCE [LARGE SCALE GENOMIC DNA]</scope>
    <source>
        <strain evidence="3 4">JC819</strain>
    </source>
</reference>
<name>A0ABT7PQR5_9BACT</name>
<dbReference type="Pfam" id="PF13439">
    <property type="entry name" value="Glyco_transf_4"/>
    <property type="match status" value="1"/>
</dbReference>
<protein>
    <submittedName>
        <fullName evidence="3">Glycosyltransferase</fullName>
        <ecNumber evidence="3">2.4.-.-</ecNumber>
    </submittedName>
</protein>
<dbReference type="SUPFAM" id="SSF53756">
    <property type="entry name" value="UDP-Glycosyltransferase/glycogen phosphorylase"/>
    <property type="match status" value="1"/>
</dbReference>
<sequence>MGELLPNVVGVVHGKPAWIADTPLTPQQWVPRAIGKINRTIRGESFDHWALRSYGRAIEMLDPDIVLAQYGMTGAWLAPLCNERGVPLVTHFHGIDATSVKLLSEWGDRYRVGFETASAIIAVSRQMREDLINLGAPAEKVAVCPYGVSLDQFRDSDSATNEPVVLAVGRLVEKKSPVRTIEAFSIAAKLHPNARLKIIGDGPLLDDCINAANRLDLSDRIEFTGALPHDQIAREMSKARLFVQHSMRAPDGDCEGTPVAIIEASASALPIVATRHAGIPDVVQHDVAGIIVEEGDVEGMARGINKLLSDSTAAAEMGKRGRERVRRYYSETASIARLSTVLQRVVEEKSVDANSLPECCHIEY</sequence>